<dbReference type="EMBL" id="JROU02001538">
    <property type="protein sequence ID" value="OEH76090.1"/>
    <property type="molecule type" value="Genomic_DNA"/>
</dbReference>
<dbReference type="Proteomes" id="UP000095192">
    <property type="component" value="Unassembled WGS sequence"/>
</dbReference>
<keyword evidence="2" id="KW-1185">Reference proteome</keyword>
<evidence type="ECO:0000313" key="1">
    <source>
        <dbReference type="EMBL" id="OEH76090.1"/>
    </source>
</evidence>
<evidence type="ECO:0000313" key="2">
    <source>
        <dbReference type="Proteomes" id="UP000095192"/>
    </source>
</evidence>
<dbReference type="AlphaFoldDB" id="A0A1D3CY24"/>
<gene>
    <name evidence="1" type="ORF">cyc_03764</name>
</gene>
<accession>A0A1D3CY24</accession>
<comment type="caution">
    <text evidence="1">The sequence shown here is derived from an EMBL/GenBank/DDBJ whole genome shotgun (WGS) entry which is preliminary data.</text>
</comment>
<dbReference type="VEuPathDB" id="ToxoDB:cyc_03764"/>
<name>A0A1D3CY24_9EIME</name>
<sequence length="107" mass="11071">MNTLGNLTESAEHAATAAAMPLAKGAAAIGSVISAATLEQRQKSEATLIVSLVKSAPTAPSATHRHLWQQHVHIRALDGKVATATAAVTAVKRGRYIGGSGSKYLER</sequence>
<reference evidence="1 2" key="1">
    <citation type="journal article" date="2016" name="BMC Genomics">
        <title>Comparative genomics reveals Cyclospora cayetanensis possesses coccidia-like metabolism and invasion components but unique surface antigens.</title>
        <authorList>
            <person name="Liu S."/>
            <person name="Wang L."/>
            <person name="Zheng H."/>
            <person name="Xu Z."/>
            <person name="Roellig D.M."/>
            <person name="Li N."/>
            <person name="Frace M.A."/>
            <person name="Tang K."/>
            <person name="Arrowood M.J."/>
            <person name="Moss D.M."/>
            <person name="Zhang L."/>
            <person name="Feng Y."/>
            <person name="Xiao L."/>
        </authorList>
    </citation>
    <scope>NUCLEOTIDE SEQUENCE [LARGE SCALE GENOMIC DNA]</scope>
    <source>
        <strain evidence="1 2">CHN_HEN01</strain>
    </source>
</reference>
<protein>
    <submittedName>
        <fullName evidence="1">Uncharacterized protein</fullName>
    </submittedName>
</protein>
<dbReference type="InParanoid" id="A0A1D3CY24"/>
<organism evidence="1 2">
    <name type="scientific">Cyclospora cayetanensis</name>
    <dbReference type="NCBI Taxonomy" id="88456"/>
    <lineage>
        <taxon>Eukaryota</taxon>
        <taxon>Sar</taxon>
        <taxon>Alveolata</taxon>
        <taxon>Apicomplexa</taxon>
        <taxon>Conoidasida</taxon>
        <taxon>Coccidia</taxon>
        <taxon>Eucoccidiorida</taxon>
        <taxon>Eimeriorina</taxon>
        <taxon>Eimeriidae</taxon>
        <taxon>Cyclospora</taxon>
    </lineage>
</organism>
<proteinExistence type="predicted"/>